<dbReference type="InterPro" id="IPR002549">
    <property type="entry name" value="AI-2E-like"/>
</dbReference>
<protein>
    <recommendedName>
        <fullName evidence="11">AI-2 transport protein TqsA</fullName>
    </recommendedName>
</protein>
<keyword evidence="6 8" id="KW-1133">Transmembrane helix</keyword>
<comment type="caution">
    <text evidence="9">The sequence shown here is derived from an EMBL/GenBank/DDBJ whole genome shotgun (WGS) entry which is preliminary data.</text>
</comment>
<keyword evidence="5 8" id="KW-0812">Transmembrane</keyword>
<proteinExistence type="inferred from homology"/>
<comment type="similarity">
    <text evidence="2">Belongs to the autoinducer-2 exporter (AI-2E) (TC 2.A.86) family.</text>
</comment>
<feature type="transmembrane region" description="Helical" evidence="8">
    <location>
        <begin position="90"/>
        <end position="113"/>
    </location>
</feature>
<feature type="transmembrane region" description="Helical" evidence="8">
    <location>
        <begin position="37"/>
        <end position="55"/>
    </location>
</feature>
<evidence type="ECO:0000256" key="1">
    <source>
        <dbReference type="ARBA" id="ARBA00004651"/>
    </source>
</evidence>
<evidence type="ECO:0008006" key="11">
    <source>
        <dbReference type="Google" id="ProtNLM"/>
    </source>
</evidence>
<dbReference type="Proteomes" id="UP001416858">
    <property type="component" value="Unassembled WGS sequence"/>
</dbReference>
<evidence type="ECO:0000256" key="2">
    <source>
        <dbReference type="ARBA" id="ARBA00009773"/>
    </source>
</evidence>
<evidence type="ECO:0000256" key="6">
    <source>
        <dbReference type="ARBA" id="ARBA00022989"/>
    </source>
</evidence>
<evidence type="ECO:0000256" key="5">
    <source>
        <dbReference type="ARBA" id="ARBA00022692"/>
    </source>
</evidence>
<feature type="transmembrane region" description="Helical" evidence="8">
    <location>
        <begin position="299"/>
        <end position="322"/>
    </location>
</feature>
<accession>A0ABP9VQE2</accession>
<keyword evidence="10" id="KW-1185">Reference proteome</keyword>
<dbReference type="Pfam" id="PF01594">
    <property type="entry name" value="AI-2E_transport"/>
    <property type="match status" value="2"/>
</dbReference>
<comment type="subcellular location">
    <subcellularLocation>
        <location evidence="1">Cell membrane</location>
        <topology evidence="1">Multi-pass membrane protein</topology>
    </subcellularLocation>
</comment>
<keyword evidence="7 8" id="KW-0472">Membrane</keyword>
<evidence type="ECO:0000313" key="9">
    <source>
        <dbReference type="EMBL" id="GAA5507389.1"/>
    </source>
</evidence>
<evidence type="ECO:0000256" key="7">
    <source>
        <dbReference type="ARBA" id="ARBA00023136"/>
    </source>
</evidence>
<feature type="transmembrane region" description="Helical" evidence="8">
    <location>
        <begin position="364"/>
        <end position="385"/>
    </location>
</feature>
<feature type="transmembrane region" description="Helical" evidence="8">
    <location>
        <begin position="328"/>
        <end position="357"/>
    </location>
</feature>
<feature type="transmembrane region" description="Helical" evidence="8">
    <location>
        <begin position="259"/>
        <end position="278"/>
    </location>
</feature>
<dbReference type="PANTHER" id="PTHR21716:SF53">
    <property type="entry name" value="PERMEASE PERM-RELATED"/>
    <property type="match status" value="1"/>
</dbReference>
<evidence type="ECO:0000256" key="3">
    <source>
        <dbReference type="ARBA" id="ARBA00022448"/>
    </source>
</evidence>
<evidence type="ECO:0000313" key="10">
    <source>
        <dbReference type="Proteomes" id="UP001416858"/>
    </source>
</evidence>
<feature type="transmembrane region" description="Helical" evidence="8">
    <location>
        <begin position="405"/>
        <end position="431"/>
    </location>
</feature>
<keyword evidence="3" id="KW-0813">Transport</keyword>
<reference evidence="9 10" key="1">
    <citation type="submission" date="2024-02" db="EMBL/GenBank/DDBJ databases">
        <title>Rhodopirellula caenicola NBRC 110016.</title>
        <authorList>
            <person name="Ichikawa N."/>
            <person name="Katano-Makiyama Y."/>
            <person name="Hidaka K."/>
        </authorList>
    </citation>
    <scope>NUCLEOTIDE SEQUENCE [LARGE SCALE GENOMIC DNA]</scope>
    <source>
        <strain evidence="9 10">NBRC 110016</strain>
    </source>
</reference>
<evidence type="ECO:0000256" key="4">
    <source>
        <dbReference type="ARBA" id="ARBA00022475"/>
    </source>
</evidence>
<gene>
    <name evidence="9" type="ORF">Rcae01_02845</name>
</gene>
<sequence>MFDQGPPNLNPPPADFARKDKLQTPLFDIDRSTQQKIQTASLLVLAVLGSTYLIYWLRPVLVPFVVALFVVSGLSPILSVLERTLGVTRIVAAAITFLSGVALLILFGMAISISMTDLAKNSTRYVDRIEAIAQQVDKYVTLDLNFRRPRSNELVLTAESDRENQSEPVPEDAVLLPLEVPLAVSDKVDELDDNLALVSPLAPNIEASRDLIGPTPIQSSMIVDAEPQVPYTPPPRPGGSQELVESLARQGIAIVSQSLFSLVSTSVVVLIFVFFLLLGTPSLVSHNETIQEINHQVRVYLGLKTIISIFTGLAFGLALRLFGVPMAFTFGVLAFLLNFVPNVGPIVASLLPVPLILFDPSGNLAWMISAIGVTSLIQVASGNLVEPKLMGESSDLHPVVVLLSLMFWGMMWGIIGMFLATPIAAGFKIVLERFDETKPLAALMAGRSARPSRLQP</sequence>
<organism evidence="9 10">
    <name type="scientific">Novipirellula caenicola</name>
    <dbReference type="NCBI Taxonomy" id="1536901"/>
    <lineage>
        <taxon>Bacteria</taxon>
        <taxon>Pseudomonadati</taxon>
        <taxon>Planctomycetota</taxon>
        <taxon>Planctomycetia</taxon>
        <taxon>Pirellulales</taxon>
        <taxon>Pirellulaceae</taxon>
        <taxon>Novipirellula</taxon>
    </lineage>
</organism>
<dbReference type="PANTHER" id="PTHR21716">
    <property type="entry name" value="TRANSMEMBRANE PROTEIN"/>
    <property type="match status" value="1"/>
</dbReference>
<keyword evidence="4" id="KW-1003">Cell membrane</keyword>
<dbReference type="EMBL" id="BAABRO010000005">
    <property type="protein sequence ID" value="GAA5507389.1"/>
    <property type="molecule type" value="Genomic_DNA"/>
</dbReference>
<evidence type="ECO:0000256" key="8">
    <source>
        <dbReference type="SAM" id="Phobius"/>
    </source>
</evidence>
<feature type="transmembrane region" description="Helical" evidence="8">
    <location>
        <begin position="61"/>
        <end position="81"/>
    </location>
</feature>
<name>A0ABP9VQE2_9BACT</name>